<evidence type="ECO:0000313" key="3">
    <source>
        <dbReference type="WBParaSite" id="Gr19_v10_g1702.t1"/>
    </source>
</evidence>
<sequence length="123" mass="14409">MDEIKMSQHGEKIKIIKDLGISRDKFYRWQKEFGLPVNSKIIYSDKEKKRLMKIYYKIKQRNPKISDLAITNFLNIGSATLKRWKKQFVNSVGEHYSLPENGSSVEHHNDSSEHPMPSTDDNL</sequence>
<keyword evidence="2" id="KW-1185">Reference proteome</keyword>
<evidence type="ECO:0000256" key="1">
    <source>
        <dbReference type="SAM" id="MobiDB-lite"/>
    </source>
</evidence>
<evidence type="ECO:0000313" key="2">
    <source>
        <dbReference type="Proteomes" id="UP000887572"/>
    </source>
</evidence>
<name>A0A914HIS6_GLORO</name>
<proteinExistence type="predicted"/>
<feature type="region of interest" description="Disordered" evidence="1">
    <location>
        <begin position="99"/>
        <end position="123"/>
    </location>
</feature>
<protein>
    <submittedName>
        <fullName evidence="3">Transposase</fullName>
    </submittedName>
</protein>
<dbReference type="Proteomes" id="UP000887572">
    <property type="component" value="Unplaced"/>
</dbReference>
<reference evidence="3" key="1">
    <citation type="submission" date="2022-11" db="UniProtKB">
        <authorList>
            <consortium name="WormBaseParasite"/>
        </authorList>
    </citation>
    <scope>IDENTIFICATION</scope>
</reference>
<accession>A0A914HIS6</accession>
<dbReference type="AlphaFoldDB" id="A0A914HIS6"/>
<organism evidence="2 3">
    <name type="scientific">Globodera rostochiensis</name>
    <name type="common">Golden nematode worm</name>
    <name type="synonym">Heterodera rostochiensis</name>
    <dbReference type="NCBI Taxonomy" id="31243"/>
    <lineage>
        <taxon>Eukaryota</taxon>
        <taxon>Metazoa</taxon>
        <taxon>Ecdysozoa</taxon>
        <taxon>Nematoda</taxon>
        <taxon>Chromadorea</taxon>
        <taxon>Rhabditida</taxon>
        <taxon>Tylenchina</taxon>
        <taxon>Tylenchomorpha</taxon>
        <taxon>Tylenchoidea</taxon>
        <taxon>Heteroderidae</taxon>
        <taxon>Heteroderinae</taxon>
        <taxon>Globodera</taxon>
    </lineage>
</organism>
<dbReference type="WBParaSite" id="Gr19_v10_g1702.t1">
    <property type="protein sequence ID" value="Gr19_v10_g1702.t1"/>
    <property type="gene ID" value="Gr19_v10_g1702"/>
</dbReference>